<comment type="caution">
    <text evidence="2">The sequence shown here is derived from an EMBL/GenBank/DDBJ whole genome shotgun (WGS) entry which is preliminary data.</text>
</comment>
<sequence>MQLLDAINQLKKEKNDSITERGLMEVIKPHRNEEQHIEAFTILLESLNNNDFQIIHESTELKIEINHVVGPRIAYLLCLGDYEESEISLMKNFIELDDNVLDIGAGMRLTSCYAAKLTNNEVIAVEPDARLHPLIIKNAQLNNASIIVIDGCISSNANSSVVDFYINHEEFWFSSLNKGKNKDHKPPKKIKVLQLENLLSKYQPTVLILDIEGAEKYLFNKKYNHMPNKIIIEIHFQILGSQQASEVINDLTNLGYRIHNIAGSSFAFIR</sequence>
<name>A0ABX3A1W7_9GAMM</name>
<gene>
    <name evidence="2" type="ORF">BGC07_07940</name>
</gene>
<dbReference type="InterPro" id="IPR029063">
    <property type="entry name" value="SAM-dependent_MTases_sf"/>
</dbReference>
<protein>
    <recommendedName>
        <fullName evidence="1">Methyltransferase FkbM domain-containing protein</fullName>
    </recommendedName>
</protein>
<dbReference type="NCBIfam" id="TIGR01444">
    <property type="entry name" value="fkbM_fam"/>
    <property type="match status" value="1"/>
</dbReference>
<dbReference type="InterPro" id="IPR052514">
    <property type="entry name" value="SAM-dependent_MTase"/>
</dbReference>
<evidence type="ECO:0000259" key="1">
    <source>
        <dbReference type="Pfam" id="PF05050"/>
    </source>
</evidence>
<proteinExistence type="predicted"/>
<organism evidence="2 3">
    <name type="scientific">Piscirickettsia litoralis</name>
    <dbReference type="NCBI Taxonomy" id="1891921"/>
    <lineage>
        <taxon>Bacteria</taxon>
        <taxon>Pseudomonadati</taxon>
        <taxon>Pseudomonadota</taxon>
        <taxon>Gammaproteobacteria</taxon>
        <taxon>Thiotrichales</taxon>
        <taxon>Piscirickettsiaceae</taxon>
        <taxon>Piscirickettsia</taxon>
    </lineage>
</organism>
<dbReference type="PANTHER" id="PTHR34203">
    <property type="entry name" value="METHYLTRANSFERASE, FKBM FAMILY PROTEIN"/>
    <property type="match status" value="1"/>
</dbReference>
<dbReference type="Pfam" id="PF05050">
    <property type="entry name" value="Methyltransf_21"/>
    <property type="match status" value="1"/>
</dbReference>
<dbReference type="InterPro" id="IPR006342">
    <property type="entry name" value="FkbM_mtfrase"/>
</dbReference>
<dbReference type="RefSeq" id="WP_069312663.1">
    <property type="nucleotide sequence ID" value="NZ_MDTU01000001.1"/>
</dbReference>
<evidence type="ECO:0000313" key="3">
    <source>
        <dbReference type="Proteomes" id="UP000094329"/>
    </source>
</evidence>
<accession>A0ABX3A1W7</accession>
<dbReference type="Proteomes" id="UP000094329">
    <property type="component" value="Unassembled WGS sequence"/>
</dbReference>
<dbReference type="EMBL" id="MDTU01000001">
    <property type="protein sequence ID" value="ODN42866.1"/>
    <property type="molecule type" value="Genomic_DNA"/>
</dbReference>
<dbReference type="Gene3D" id="3.40.50.150">
    <property type="entry name" value="Vaccinia Virus protein VP39"/>
    <property type="match status" value="1"/>
</dbReference>
<dbReference type="PANTHER" id="PTHR34203:SF15">
    <property type="entry name" value="SLL1173 PROTEIN"/>
    <property type="match status" value="1"/>
</dbReference>
<reference evidence="2 3" key="1">
    <citation type="submission" date="2016-08" db="EMBL/GenBank/DDBJ databases">
        <title>Draft genome sequence of Candidatus Piscirickettsia litoralis, from seawater.</title>
        <authorList>
            <person name="Wan X."/>
            <person name="Lee A.J."/>
            <person name="Hou S."/>
            <person name="Donachie S.P."/>
        </authorList>
    </citation>
    <scope>NUCLEOTIDE SEQUENCE [LARGE SCALE GENOMIC DNA]</scope>
    <source>
        <strain evidence="2 3">Y2</strain>
    </source>
</reference>
<feature type="domain" description="Methyltransferase FkbM" evidence="1">
    <location>
        <begin position="120"/>
        <end position="258"/>
    </location>
</feature>
<dbReference type="SUPFAM" id="SSF53335">
    <property type="entry name" value="S-adenosyl-L-methionine-dependent methyltransferases"/>
    <property type="match status" value="1"/>
</dbReference>
<keyword evidence="3" id="KW-1185">Reference proteome</keyword>
<evidence type="ECO:0000313" key="2">
    <source>
        <dbReference type="EMBL" id="ODN42866.1"/>
    </source>
</evidence>